<dbReference type="Proteomes" id="UP000571084">
    <property type="component" value="Unassembled WGS sequence"/>
</dbReference>
<evidence type="ECO:0000313" key="1">
    <source>
        <dbReference type="EMBL" id="MBB5201867.1"/>
    </source>
</evidence>
<keyword evidence="2" id="KW-1185">Reference proteome</keyword>
<evidence type="ECO:0000313" key="2">
    <source>
        <dbReference type="Proteomes" id="UP000571084"/>
    </source>
</evidence>
<organism evidence="1 2">
    <name type="scientific">Glaciimonas immobilis</name>
    <dbReference type="NCBI Taxonomy" id="728004"/>
    <lineage>
        <taxon>Bacteria</taxon>
        <taxon>Pseudomonadati</taxon>
        <taxon>Pseudomonadota</taxon>
        <taxon>Betaproteobacteria</taxon>
        <taxon>Burkholderiales</taxon>
        <taxon>Oxalobacteraceae</taxon>
        <taxon>Glaciimonas</taxon>
    </lineage>
</organism>
<proteinExistence type="predicted"/>
<name>A0A840RTJ9_9BURK</name>
<gene>
    <name evidence="1" type="ORF">HNR39_003729</name>
</gene>
<dbReference type="AlphaFoldDB" id="A0A840RTJ9"/>
<reference evidence="1 2" key="1">
    <citation type="submission" date="2020-08" db="EMBL/GenBank/DDBJ databases">
        <title>Genomic Encyclopedia of Type Strains, Phase IV (KMG-IV): sequencing the most valuable type-strain genomes for metagenomic binning, comparative biology and taxonomic classification.</title>
        <authorList>
            <person name="Goeker M."/>
        </authorList>
    </citation>
    <scope>NUCLEOTIDE SEQUENCE [LARGE SCALE GENOMIC DNA]</scope>
    <source>
        <strain evidence="1 2">DSM 23240</strain>
    </source>
</reference>
<accession>A0A840RTJ9</accession>
<comment type="caution">
    <text evidence="1">The sequence shown here is derived from an EMBL/GenBank/DDBJ whole genome shotgun (WGS) entry which is preliminary data.</text>
</comment>
<sequence>MSNFENSDTKISDPNSDIAFGSLIRCSVFRLDKGATATAGGVIAHTQRSRNAGFNIVSGLKIRSWTNQAVVKDFSHASAP</sequence>
<protein>
    <submittedName>
        <fullName evidence="1">Uncharacterized protein</fullName>
    </submittedName>
</protein>
<dbReference type="EMBL" id="JACHHQ010000009">
    <property type="protein sequence ID" value="MBB5201867.1"/>
    <property type="molecule type" value="Genomic_DNA"/>
</dbReference>